<gene>
    <name evidence="1" type="ORF">PZA08_13615</name>
</gene>
<dbReference type="Proteomes" id="UP001302493">
    <property type="component" value="Chromosome"/>
</dbReference>
<evidence type="ECO:0000313" key="1">
    <source>
        <dbReference type="EMBL" id="WOB78329.1"/>
    </source>
</evidence>
<protein>
    <submittedName>
        <fullName evidence="1">ATP-binding protein</fullName>
    </submittedName>
</protein>
<proteinExistence type="predicted"/>
<reference evidence="1" key="1">
    <citation type="submission" date="2023-03" db="EMBL/GenBank/DDBJ databases">
        <title>Genome sequence of Brevundimonas nasdae SJTX8.</title>
        <authorList>
            <person name="Liang R."/>
        </authorList>
    </citation>
    <scope>NUCLEOTIDE SEQUENCE</scope>
    <source>
        <strain evidence="1">X8</strain>
    </source>
</reference>
<organism evidence="1 2">
    <name type="scientific">Brevundimonas nasdae</name>
    <dbReference type="NCBI Taxonomy" id="172043"/>
    <lineage>
        <taxon>Bacteria</taxon>
        <taxon>Pseudomonadati</taxon>
        <taxon>Pseudomonadota</taxon>
        <taxon>Alphaproteobacteria</taxon>
        <taxon>Caulobacterales</taxon>
        <taxon>Caulobacteraceae</taxon>
        <taxon>Brevundimonas</taxon>
    </lineage>
</organism>
<keyword evidence="1" id="KW-0067">ATP-binding</keyword>
<keyword evidence="2" id="KW-1185">Reference proteome</keyword>
<name>A0ACD4VP75_9CAUL</name>
<evidence type="ECO:0000313" key="2">
    <source>
        <dbReference type="Proteomes" id="UP001302493"/>
    </source>
</evidence>
<keyword evidence="1" id="KW-0547">Nucleotide-binding</keyword>
<accession>A0ACD4VP75</accession>
<dbReference type="EMBL" id="CP119180">
    <property type="protein sequence ID" value="WOB78329.1"/>
    <property type="molecule type" value="Genomic_DNA"/>
</dbReference>
<sequence>MSVRSEQTRAELNDGIAAKIAAFKEVFIPYPIHMSLHVELDYLQKLGRQTVGQPQMGLRVLGPTGSGKTSAILAYIAAVERKRPRTATFVPVLKVDLERGSTPKKFMMSILQAYGDLHAGHGNELALKIRVFACFERFGTELLIVDEFQHLNYRNGVKNDVTDTLKGMLDAGIVPMAFLGTEEASPMFVRNLQLNGRLLPPCDLNPLSARRPEHQRLFATFVAKLERVVVDRGILPQISDLASDSLLPGLFQVSGGVIGRVCRLFEAALVHALRRGADKLERIDISWATEHWAMEQAFINRNPFAEKAHG</sequence>